<evidence type="ECO:0000313" key="3">
    <source>
        <dbReference type="Proteomes" id="UP001497045"/>
    </source>
</evidence>
<proteinExistence type="predicted"/>
<evidence type="ECO:0000313" key="2">
    <source>
        <dbReference type="EMBL" id="MEL1250748.1"/>
    </source>
</evidence>
<keyword evidence="3" id="KW-1185">Reference proteome</keyword>
<evidence type="ECO:0008006" key="4">
    <source>
        <dbReference type="Google" id="ProtNLM"/>
    </source>
</evidence>
<gene>
    <name evidence="2" type="ORF">AAEO60_08700</name>
</gene>
<feature type="signal peptide" evidence="1">
    <location>
        <begin position="1"/>
        <end position="27"/>
    </location>
</feature>
<reference evidence="2 3" key="1">
    <citation type="submission" date="2024-04" db="EMBL/GenBank/DDBJ databases">
        <title>Aurantiacibacter sp. DGU6 16S ribosomal RNA gene Genome sequencing and assembly.</title>
        <authorList>
            <person name="Park S."/>
        </authorList>
    </citation>
    <scope>NUCLEOTIDE SEQUENCE [LARGE SCALE GENOMIC DNA]</scope>
    <source>
        <strain evidence="2 3">DGU6</strain>
    </source>
</reference>
<name>A0ABU9IFP0_9SPHN</name>
<dbReference type="EMBL" id="JBBYHV010000001">
    <property type="protein sequence ID" value="MEL1250748.1"/>
    <property type="molecule type" value="Genomic_DNA"/>
</dbReference>
<evidence type="ECO:0000256" key="1">
    <source>
        <dbReference type="SAM" id="SignalP"/>
    </source>
</evidence>
<comment type="caution">
    <text evidence="2">The sequence shown here is derived from an EMBL/GenBank/DDBJ whole genome shotgun (WGS) entry which is preliminary data.</text>
</comment>
<dbReference type="RefSeq" id="WP_341673257.1">
    <property type="nucleotide sequence ID" value="NZ_JBBYHV010000001.1"/>
</dbReference>
<accession>A0ABU9IFP0</accession>
<sequence length="176" mass="18416">MQLIRHFAVAGAAGSLLLALPAACSPAAPEAPAAPGPQASQAEDHSWMDEAQTPGDWRYVAETTETAAIFGTGQEDGVQLIIACDILASRVSISRIGASEGETSMIIRTETQTGALLAEPAVSFAPLLLAHVDARDPLLDAIAFSKGRFAVEVGGTEPIYVPAYPEITRVIEDCRS</sequence>
<organism evidence="2 3">
    <name type="scientific">Aurantiacibacter gilvus</name>
    <dbReference type="NCBI Taxonomy" id="3139141"/>
    <lineage>
        <taxon>Bacteria</taxon>
        <taxon>Pseudomonadati</taxon>
        <taxon>Pseudomonadota</taxon>
        <taxon>Alphaproteobacteria</taxon>
        <taxon>Sphingomonadales</taxon>
        <taxon>Erythrobacteraceae</taxon>
        <taxon>Aurantiacibacter</taxon>
    </lineage>
</organism>
<dbReference type="Proteomes" id="UP001497045">
    <property type="component" value="Unassembled WGS sequence"/>
</dbReference>
<protein>
    <recommendedName>
        <fullName evidence="4">Lipoprotein</fullName>
    </recommendedName>
</protein>
<feature type="chain" id="PRO_5045098636" description="Lipoprotein" evidence="1">
    <location>
        <begin position="28"/>
        <end position="176"/>
    </location>
</feature>
<keyword evidence="1" id="KW-0732">Signal</keyword>